<gene>
    <name evidence="1" type="ORF">JOF29_006915</name>
</gene>
<keyword evidence="2" id="KW-1185">Reference proteome</keyword>
<dbReference type="Proteomes" id="UP000755585">
    <property type="component" value="Unassembled WGS sequence"/>
</dbReference>
<dbReference type="RefSeq" id="WP_209698419.1">
    <property type="nucleotide sequence ID" value="NZ_BAAAVU010000005.1"/>
</dbReference>
<organism evidence="1 2">
    <name type="scientific">Kribbella aluminosa</name>
    <dbReference type="NCBI Taxonomy" id="416017"/>
    <lineage>
        <taxon>Bacteria</taxon>
        <taxon>Bacillati</taxon>
        <taxon>Actinomycetota</taxon>
        <taxon>Actinomycetes</taxon>
        <taxon>Propionibacteriales</taxon>
        <taxon>Kribbellaceae</taxon>
        <taxon>Kribbella</taxon>
    </lineage>
</organism>
<reference evidence="1 2" key="1">
    <citation type="submission" date="2021-03" db="EMBL/GenBank/DDBJ databases">
        <title>Sequencing the genomes of 1000 actinobacteria strains.</title>
        <authorList>
            <person name="Klenk H.-P."/>
        </authorList>
    </citation>
    <scope>NUCLEOTIDE SEQUENCE [LARGE SCALE GENOMIC DNA]</scope>
    <source>
        <strain evidence="1 2">DSM 18824</strain>
    </source>
</reference>
<sequence>MTDTAASERLLARLVAAKWDDEEAEELNYLSRGRLANEFFRRKAAWANALGVTDRWPFSDIAVAFDPAVATDSVWLERLESAIGRELQPLVRKVVTDIFRWVSLGDRPKERFPELDDPYEPMVQVFERGGEFWEGQGGIELPIGPLLYLDIADRLAQPPFAIDAATLAELDERDRTRLEAARARLAAQRSQRLGSPDKTAG</sequence>
<proteinExistence type="predicted"/>
<evidence type="ECO:0000313" key="2">
    <source>
        <dbReference type="Proteomes" id="UP000755585"/>
    </source>
</evidence>
<evidence type="ECO:0000313" key="1">
    <source>
        <dbReference type="EMBL" id="MBP2355805.1"/>
    </source>
</evidence>
<comment type="caution">
    <text evidence="1">The sequence shown here is derived from an EMBL/GenBank/DDBJ whole genome shotgun (WGS) entry which is preliminary data.</text>
</comment>
<accession>A0ABS4UVY5</accession>
<protein>
    <submittedName>
        <fullName evidence="1">Uncharacterized protein</fullName>
    </submittedName>
</protein>
<dbReference type="EMBL" id="JAGINT010000002">
    <property type="protein sequence ID" value="MBP2355805.1"/>
    <property type="molecule type" value="Genomic_DNA"/>
</dbReference>
<name>A0ABS4UVY5_9ACTN</name>